<dbReference type="OrthoDB" id="9802264at2"/>
<dbReference type="HOGENOM" id="CLU_000604_1_1_0"/>
<sequence length="385" mass="42557">MLFLYKPRKKRAPWPQSVKVCMIRIEGLSKSFGGKPVLQNLSLEIEEGERFVLLGRSGCGKTTLLRCIAGFEQPDAGTIYIDDQAVNALPVERRPVGFIFQRHALFPHKTVYDNIAVGPRIRGETETDIRDKIDALLAITRLTDLRHAWPGQLSGGESQRVAVARAVINRPQVLLLDEPLSALDASLRQNLRDELVEMQKAFGITFLFVTHDQEEAMSLADRMGVLEGGRLLQVGVPEELYDRPTDRFVAEFLGGVNRLPGVVESVTEGGCAVRLDGGGVMTVADVGKLKPGTPVDVFFRPEKAVLRISPDYKNGMNLLEGLLERKSFFGSHTRYRVMLKSGEAVTVQVRHGNDPALFSGTAVWVQVAAEDTLIYERDPHEAANA</sequence>
<evidence type="ECO:0000313" key="5">
    <source>
        <dbReference type="EMBL" id="CCQ89687.1"/>
    </source>
</evidence>
<dbReference type="InterPro" id="IPR050093">
    <property type="entry name" value="ABC_SmlMolc_Importer"/>
</dbReference>
<dbReference type="GO" id="GO:0043190">
    <property type="term" value="C:ATP-binding cassette (ABC) transporter complex"/>
    <property type="evidence" value="ECO:0007669"/>
    <property type="project" value="InterPro"/>
</dbReference>
<dbReference type="GO" id="GO:0016887">
    <property type="term" value="F:ATP hydrolysis activity"/>
    <property type="evidence" value="ECO:0007669"/>
    <property type="project" value="InterPro"/>
</dbReference>
<dbReference type="InterPro" id="IPR008995">
    <property type="entry name" value="Mo/tungstate-bd_C_term_dom"/>
</dbReference>
<keyword evidence="3 5" id="KW-0067">ATP-binding</keyword>
<dbReference type="PROSITE" id="PS50893">
    <property type="entry name" value="ABC_TRANSPORTER_2"/>
    <property type="match status" value="1"/>
</dbReference>
<dbReference type="Pfam" id="PF08402">
    <property type="entry name" value="TOBE_2"/>
    <property type="match status" value="1"/>
</dbReference>
<dbReference type="SMART" id="SM00382">
    <property type="entry name" value="AAA"/>
    <property type="match status" value="1"/>
</dbReference>
<dbReference type="PROSITE" id="PS00211">
    <property type="entry name" value="ABC_TRANSPORTER_1"/>
    <property type="match status" value="1"/>
</dbReference>
<dbReference type="GO" id="GO:0022857">
    <property type="term" value="F:transmembrane transporter activity"/>
    <property type="evidence" value="ECO:0007669"/>
    <property type="project" value="InterPro"/>
</dbReference>
<evidence type="ECO:0000313" key="6">
    <source>
        <dbReference type="Proteomes" id="UP000011704"/>
    </source>
</evidence>
<dbReference type="SUPFAM" id="SSF52540">
    <property type="entry name" value="P-loop containing nucleoside triphosphate hydrolases"/>
    <property type="match status" value="1"/>
</dbReference>
<dbReference type="EMBL" id="CAQJ01000017">
    <property type="protein sequence ID" value="CCQ89687.1"/>
    <property type="molecule type" value="Genomic_DNA"/>
</dbReference>
<dbReference type="FunFam" id="3.40.50.300:FF:000425">
    <property type="entry name" value="Probable ABC transporter, ATP-binding subunit"/>
    <property type="match status" value="1"/>
</dbReference>
<feature type="domain" description="ABC transporter" evidence="4">
    <location>
        <begin position="23"/>
        <end position="253"/>
    </location>
</feature>
<evidence type="ECO:0000256" key="3">
    <source>
        <dbReference type="ARBA" id="ARBA00022840"/>
    </source>
</evidence>
<dbReference type="Pfam" id="PF00005">
    <property type="entry name" value="ABC_tran"/>
    <property type="match status" value="1"/>
</dbReference>
<gene>
    <name evidence="5" type="primary">potA</name>
    <name evidence="5" type="ORF">NITGR_150055</name>
</gene>
<dbReference type="STRING" id="1266370.NITGR_150055"/>
<dbReference type="InParanoid" id="M1Z985"/>
<dbReference type="Gene3D" id="3.40.50.300">
    <property type="entry name" value="P-loop containing nucleotide triphosphate hydrolases"/>
    <property type="match status" value="1"/>
</dbReference>
<organism evidence="5 6">
    <name type="scientific">Nitrospina gracilis (strain 3/211)</name>
    <dbReference type="NCBI Taxonomy" id="1266370"/>
    <lineage>
        <taxon>Bacteria</taxon>
        <taxon>Pseudomonadati</taxon>
        <taxon>Nitrospinota/Tectimicrobiota group</taxon>
        <taxon>Nitrospinota</taxon>
        <taxon>Nitrospinia</taxon>
        <taxon>Nitrospinales</taxon>
        <taxon>Nitrospinaceae</taxon>
        <taxon>Nitrospina</taxon>
    </lineage>
</organism>
<keyword evidence="1" id="KW-0813">Transport</keyword>
<evidence type="ECO:0000256" key="2">
    <source>
        <dbReference type="ARBA" id="ARBA00022741"/>
    </source>
</evidence>
<dbReference type="InterPro" id="IPR013611">
    <property type="entry name" value="Transp-assoc_OB_typ2"/>
</dbReference>
<dbReference type="PANTHER" id="PTHR42781:SF4">
    <property type="entry name" value="SPERMIDINE_PUTRESCINE IMPORT ATP-BINDING PROTEIN POTA"/>
    <property type="match status" value="1"/>
</dbReference>
<dbReference type="FunCoup" id="M1Z985">
    <property type="interactions" value="151"/>
</dbReference>
<keyword evidence="2" id="KW-0547">Nucleotide-binding</keyword>
<dbReference type="SUPFAM" id="SSF50331">
    <property type="entry name" value="MOP-like"/>
    <property type="match status" value="1"/>
</dbReference>
<dbReference type="GO" id="GO:0005524">
    <property type="term" value="F:ATP binding"/>
    <property type="evidence" value="ECO:0007669"/>
    <property type="project" value="UniProtKB-KW"/>
</dbReference>
<dbReference type="EC" id="3.6.3.31" evidence="5"/>
<dbReference type="Proteomes" id="UP000011704">
    <property type="component" value="Unassembled WGS sequence"/>
</dbReference>
<name>M1Z985_NITG3</name>
<comment type="caution">
    <text evidence="5">The sequence shown here is derived from an EMBL/GenBank/DDBJ whole genome shotgun (WGS) entry which is preliminary data.</text>
</comment>
<dbReference type="InterPro" id="IPR027417">
    <property type="entry name" value="P-loop_NTPase"/>
</dbReference>
<evidence type="ECO:0000256" key="1">
    <source>
        <dbReference type="ARBA" id="ARBA00022448"/>
    </source>
</evidence>
<evidence type="ECO:0000259" key="4">
    <source>
        <dbReference type="PROSITE" id="PS50893"/>
    </source>
</evidence>
<dbReference type="AlphaFoldDB" id="M1Z985"/>
<protein>
    <submittedName>
        <fullName evidence="5">Spermidine/putrescine ABC transporter, ATP-binding subunit</fullName>
        <ecNumber evidence="5">3.6.3.31</ecNumber>
    </submittedName>
</protein>
<keyword evidence="5" id="KW-0378">Hydrolase</keyword>
<dbReference type="InterPro" id="IPR003439">
    <property type="entry name" value="ABC_transporter-like_ATP-bd"/>
</dbReference>
<accession>M1Z985</accession>
<dbReference type="Gene3D" id="2.40.50.100">
    <property type="match status" value="1"/>
</dbReference>
<keyword evidence="6" id="KW-1185">Reference proteome</keyword>
<reference evidence="5 6" key="1">
    <citation type="journal article" date="2013" name="Front. Microbiol.">
        <title>The genome of Nitrospina gracilis illuminates the metabolism and evolution of the major marine nitrite oxidizer.</title>
        <authorList>
            <person name="Luecker S."/>
            <person name="Nowka B."/>
            <person name="Rattei T."/>
            <person name="Spieck E."/>
            <person name="and Daims H."/>
        </authorList>
    </citation>
    <scope>NUCLEOTIDE SEQUENCE [LARGE SCALE GENOMIC DNA]</scope>
    <source>
        <strain evidence="5 6">3/211</strain>
    </source>
</reference>
<dbReference type="PANTHER" id="PTHR42781">
    <property type="entry name" value="SPERMIDINE/PUTRESCINE IMPORT ATP-BINDING PROTEIN POTA"/>
    <property type="match status" value="1"/>
</dbReference>
<dbReference type="GO" id="GO:0015697">
    <property type="term" value="P:quaternary ammonium group transport"/>
    <property type="evidence" value="ECO:0007669"/>
    <property type="project" value="UniProtKB-ARBA"/>
</dbReference>
<proteinExistence type="predicted"/>
<dbReference type="InterPro" id="IPR017871">
    <property type="entry name" value="ABC_transporter-like_CS"/>
</dbReference>
<dbReference type="InterPro" id="IPR003593">
    <property type="entry name" value="AAA+_ATPase"/>
</dbReference>